<accession>A0ABP7MRG0</accession>
<dbReference type="EMBL" id="BAABCP010000001">
    <property type="protein sequence ID" value="GAA3928788.1"/>
    <property type="molecule type" value="Genomic_DNA"/>
</dbReference>
<reference evidence="2" key="1">
    <citation type="journal article" date="2019" name="Int. J. Syst. Evol. Microbiol.">
        <title>The Global Catalogue of Microorganisms (GCM) 10K type strain sequencing project: providing services to taxonomists for standard genome sequencing and annotation.</title>
        <authorList>
            <consortium name="The Broad Institute Genomics Platform"/>
            <consortium name="The Broad Institute Genome Sequencing Center for Infectious Disease"/>
            <person name="Wu L."/>
            <person name="Ma J."/>
        </authorList>
    </citation>
    <scope>NUCLEOTIDE SEQUENCE [LARGE SCALE GENOMIC DNA]</scope>
    <source>
        <strain evidence="2">JCM 17024</strain>
    </source>
</reference>
<gene>
    <name evidence="1" type="ORF">GCM10022383_04550</name>
</gene>
<name>A0ABP7MRG0_9MICO</name>
<evidence type="ECO:0000313" key="2">
    <source>
        <dbReference type="Proteomes" id="UP001501591"/>
    </source>
</evidence>
<dbReference type="Proteomes" id="UP001501591">
    <property type="component" value="Unassembled WGS sequence"/>
</dbReference>
<dbReference type="RefSeq" id="WP_344817874.1">
    <property type="nucleotide sequence ID" value="NZ_BAABCP010000001.1"/>
</dbReference>
<keyword evidence="2" id="KW-1185">Reference proteome</keyword>
<sequence>MTDLADEIARAILADAGLAAESATDAGTQPDGEAFLALISASARAEREVSGLMQRSVSSARAMGVSWARIGGELGMTRQAAQQRFGRAEAAETPGERWLGPVTAFDEMAELEIAGRQGWHTVEAQLFSHRMVRTPTQWQHRRTLWRGLLARERAEGWEIGCRAFPWLYLVRDTGIPAETPE</sequence>
<organism evidence="1 2">
    <name type="scientific">Microbacterium soli</name>
    <dbReference type="NCBI Taxonomy" id="446075"/>
    <lineage>
        <taxon>Bacteria</taxon>
        <taxon>Bacillati</taxon>
        <taxon>Actinomycetota</taxon>
        <taxon>Actinomycetes</taxon>
        <taxon>Micrococcales</taxon>
        <taxon>Microbacteriaceae</taxon>
        <taxon>Microbacterium</taxon>
    </lineage>
</organism>
<protein>
    <submittedName>
        <fullName evidence="1">Uncharacterized protein</fullName>
    </submittedName>
</protein>
<evidence type="ECO:0000313" key="1">
    <source>
        <dbReference type="EMBL" id="GAA3928788.1"/>
    </source>
</evidence>
<proteinExistence type="predicted"/>
<comment type="caution">
    <text evidence="1">The sequence shown here is derived from an EMBL/GenBank/DDBJ whole genome shotgun (WGS) entry which is preliminary data.</text>
</comment>